<sequence length="81" mass="8847">MENKDTILSALLVKVEGFKDPHDHPTPAEDIAKIIALPLPHVISVSRELAEEGLVAICSFPDIPLLYLTKTGVSRARRMAS</sequence>
<dbReference type="Proteomes" id="UP000659698">
    <property type="component" value="Unassembled WGS sequence"/>
</dbReference>
<evidence type="ECO:0000313" key="2">
    <source>
        <dbReference type="Proteomes" id="UP000659698"/>
    </source>
</evidence>
<name>A0ABR6VRL4_9BACT</name>
<gene>
    <name evidence="1" type="ORF">H7U12_09105</name>
</gene>
<proteinExistence type="predicted"/>
<dbReference type="RefSeq" id="WP_186636305.1">
    <property type="nucleotide sequence ID" value="NZ_JACOAF010000021.1"/>
</dbReference>
<keyword evidence="2" id="KW-1185">Reference proteome</keyword>
<organism evidence="1 2">
    <name type="scientific">Rufibacter sediminis</name>
    <dbReference type="NCBI Taxonomy" id="2762756"/>
    <lineage>
        <taxon>Bacteria</taxon>
        <taxon>Pseudomonadati</taxon>
        <taxon>Bacteroidota</taxon>
        <taxon>Cytophagia</taxon>
        <taxon>Cytophagales</taxon>
        <taxon>Hymenobacteraceae</taxon>
        <taxon>Rufibacter</taxon>
    </lineage>
</organism>
<comment type="caution">
    <text evidence="1">The sequence shown here is derived from an EMBL/GenBank/DDBJ whole genome shotgun (WGS) entry which is preliminary data.</text>
</comment>
<evidence type="ECO:0000313" key="1">
    <source>
        <dbReference type="EMBL" id="MBC3539839.1"/>
    </source>
</evidence>
<accession>A0ABR6VRL4</accession>
<dbReference type="EMBL" id="JACOAF010000021">
    <property type="protein sequence ID" value="MBC3539839.1"/>
    <property type="molecule type" value="Genomic_DNA"/>
</dbReference>
<reference evidence="1 2" key="1">
    <citation type="journal article" date="2019" name="Int. J. Syst. Evol. Microbiol.">
        <title>Rufibacter sediminis sp. nov., isolated from freshwater lake sediment.</title>
        <authorList>
            <person name="Qu J.H."/>
            <person name="Zhang L.J."/>
            <person name="Fu Y.H."/>
            <person name="Li H.F."/>
        </authorList>
    </citation>
    <scope>NUCLEOTIDE SEQUENCE [LARGE SCALE GENOMIC DNA]</scope>
    <source>
        <strain evidence="1 2">H-1</strain>
    </source>
</reference>
<protein>
    <submittedName>
        <fullName evidence="1">Uncharacterized protein</fullName>
    </submittedName>
</protein>